<dbReference type="Pfam" id="PF02581">
    <property type="entry name" value="TMP-TENI"/>
    <property type="match status" value="1"/>
</dbReference>
<reference evidence="13 14" key="1">
    <citation type="submission" date="2020-02" db="EMBL/GenBank/DDBJ databases">
        <title>Bacillus aquiflavi sp. nov., isolated from yellow water of strong flavor Chinese baijiu in Yibin region of China.</title>
        <authorList>
            <person name="Xie J."/>
        </authorList>
    </citation>
    <scope>NUCLEOTIDE SEQUENCE [LARGE SCALE GENOMIC DNA]</scope>
    <source>
        <strain evidence="13 14">SA4</strain>
    </source>
</reference>
<feature type="binding site" evidence="9">
    <location>
        <begin position="137"/>
        <end position="139"/>
    </location>
    <ligand>
        <name>2-[(2R,5Z)-2-carboxy-4-methylthiazol-5(2H)-ylidene]ethyl phosphate</name>
        <dbReference type="ChEBI" id="CHEBI:62899"/>
    </ligand>
</feature>
<dbReference type="GO" id="GO:0004789">
    <property type="term" value="F:thiamine-phosphate diphosphorylase activity"/>
    <property type="evidence" value="ECO:0007669"/>
    <property type="project" value="UniProtKB-UniRule"/>
</dbReference>
<evidence type="ECO:0000256" key="2">
    <source>
        <dbReference type="ARBA" id="ARBA00022679"/>
    </source>
</evidence>
<gene>
    <name evidence="9" type="primary">thiE</name>
    <name evidence="13" type="ORF">G4D63_03685</name>
</gene>
<dbReference type="GO" id="GO:0000287">
    <property type="term" value="F:magnesium ion binding"/>
    <property type="evidence" value="ECO:0007669"/>
    <property type="project" value="UniProtKB-UniRule"/>
</dbReference>
<dbReference type="InterPro" id="IPR036206">
    <property type="entry name" value="ThiamineP_synth_sf"/>
</dbReference>
<feature type="binding site" evidence="9">
    <location>
        <position position="140"/>
    </location>
    <ligand>
        <name>4-amino-2-methyl-5-(diphosphooxymethyl)pyrimidine</name>
        <dbReference type="ChEBI" id="CHEBI:57841"/>
    </ligand>
</feature>
<dbReference type="UniPathway" id="UPA00060">
    <property type="reaction ID" value="UER00141"/>
</dbReference>
<comment type="catalytic activity">
    <reaction evidence="8 9 10">
        <text>2-[(2R,5Z)-2-carboxy-4-methylthiazol-5(2H)-ylidene]ethyl phosphate + 4-amino-2-methyl-5-(diphosphooxymethyl)pyrimidine + 2 H(+) = thiamine phosphate + CO2 + diphosphate</text>
        <dbReference type="Rhea" id="RHEA:47844"/>
        <dbReference type="ChEBI" id="CHEBI:15378"/>
        <dbReference type="ChEBI" id="CHEBI:16526"/>
        <dbReference type="ChEBI" id="CHEBI:33019"/>
        <dbReference type="ChEBI" id="CHEBI:37575"/>
        <dbReference type="ChEBI" id="CHEBI:57841"/>
        <dbReference type="ChEBI" id="CHEBI:62899"/>
        <dbReference type="EC" id="2.5.1.3"/>
    </reaction>
</comment>
<dbReference type="RefSeq" id="WP_163177809.1">
    <property type="nucleotide sequence ID" value="NZ_JAAIWM010000001.1"/>
</dbReference>
<evidence type="ECO:0000256" key="3">
    <source>
        <dbReference type="ARBA" id="ARBA00022723"/>
    </source>
</evidence>
<dbReference type="InterPro" id="IPR013785">
    <property type="entry name" value="Aldolase_TIM"/>
</dbReference>
<keyword evidence="3 9" id="KW-0479">Metal-binding</keyword>
<dbReference type="GO" id="GO:0005737">
    <property type="term" value="C:cytoplasm"/>
    <property type="evidence" value="ECO:0007669"/>
    <property type="project" value="TreeGrafter"/>
</dbReference>
<keyword evidence="14" id="KW-1185">Reference proteome</keyword>
<dbReference type="EC" id="2.5.1.3" evidence="9"/>
<dbReference type="GO" id="GO:0009228">
    <property type="term" value="P:thiamine biosynthetic process"/>
    <property type="evidence" value="ECO:0007669"/>
    <property type="project" value="UniProtKB-KW"/>
</dbReference>
<feature type="binding site" evidence="9">
    <location>
        <position position="169"/>
    </location>
    <ligand>
        <name>2-[(2R,5Z)-2-carboxy-4-methylthiazol-5(2H)-ylidene]ethyl phosphate</name>
        <dbReference type="ChEBI" id="CHEBI:62899"/>
    </ligand>
</feature>
<dbReference type="GO" id="GO:0009229">
    <property type="term" value="P:thiamine diphosphate biosynthetic process"/>
    <property type="evidence" value="ECO:0007669"/>
    <property type="project" value="UniProtKB-UniRule"/>
</dbReference>
<feature type="domain" description="Thiamine phosphate synthase/TenI" evidence="12">
    <location>
        <begin position="9"/>
        <end position="192"/>
    </location>
</feature>
<dbReference type="NCBIfam" id="TIGR00693">
    <property type="entry name" value="thiE"/>
    <property type="match status" value="1"/>
</dbReference>
<comment type="pathway">
    <text evidence="1 9 11">Cofactor biosynthesis; thiamine diphosphate biosynthesis; thiamine phosphate from 4-amino-2-methyl-5-diphosphomethylpyrimidine and 4-methyl-5-(2-phosphoethyl)-thiazole: step 1/1.</text>
</comment>
<accession>A0A6M0Q6W1</accession>
<comment type="similarity">
    <text evidence="9 10">Belongs to the thiamine-phosphate synthase family.</text>
</comment>
<protein>
    <recommendedName>
        <fullName evidence="9">Thiamine-phosphate synthase</fullName>
        <shortName evidence="9">TP synthase</shortName>
        <shortName evidence="9">TPS</shortName>
        <ecNumber evidence="9">2.5.1.3</ecNumber>
    </recommendedName>
    <alternativeName>
        <fullName evidence="9">Thiamine-phosphate pyrophosphorylase</fullName>
        <shortName evidence="9">TMP pyrophosphorylase</shortName>
        <shortName evidence="9">TMP-PPase</shortName>
    </alternativeName>
</protein>
<evidence type="ECO:0000259" key="12">
    <source>
        <dbReference type="Pfam" id="PF02581"/>
    </source>
</evidence>
<dbReference type="EMBL" id="JAAIWM010000001">
    <property type="protein sequence ID" value="NEY70838.1"/>
    <property type="molecule type" value="Genomic_DNA"/>
</dbReference>
<evidence type="ECO:0000256" key="11">
    <source>
        <dbReference type="RuleBase" id="RU004253"/>
    </source>
</evidence>
<feature type="binding site" evidence="9">
    <location>
        <position position="74"/>
    </location>
    <ligand>
        <name>Mg(2+)</name>
        <dbReference type="ChEBI" id="CHEBI:18420"/>
    </ligand>
</feature>
<organism evidence="13 14">
    <name type="scientific">Bacillus mesophilus</name>
    <dbReference type="NCBI Taxonomy" id="1808955"/>
    <lineage>
        <taxon>Bacteria</taxon>
        <taxon>Bacillati</taxon>
        <taxon>Bacillota</taxon>
        <taxon>Bacilli</taxon>
        <taxon>Bacillales</taxon>
        <taxon>Bacillaceae</taxon>
        <taxon>Bacillus</taxon>
    </lineage>
</organism>
<dbReference type="AlphaFoldDB" id="A0A6M0Q6W1"/>
<dbReference type="SUPFAM" id="SSF51391">
    <property type="entry name" value="Thiamin phosphate synthase"/>
    <property type="match status" value="1"/>
</dbReference>
<evidence type="ECO:0000256" key="5">
    <source>
        <dbReference type="ARBA" id="ARBA00022977"/>
    </source>
</evidence>
<name>A0A6M0Q6W1_9BACI</name>
<evidence type="ECO:0000256" key="1">
    <source>
        <dbReference type="ARBA" id="ARBA00005165"/>
    </source>
</evidence>
<comment type="catalytic activity">
    <reaction evidence="6 9 10">
        <text>4-methyl-5-(2-phosphooxyethyl)-thiazole + 4-amino-2-methyl-5-(diphosphooxymethyl)pyrimidine + H(+) = thiamine phosphate + diphosphate</text>
        <dbReference type="Rhea" id="RHEA:22328"/>
        <dbReference type="ChEBI" id="CHEBI:15378"/>
        <dbReference type="ChEBI" id="CHEBI:33019"/>
        <dbReference type="ChEBI" id="CHEBI:37575"/>
        <dbReference type="ChEBI" id="CHEBI:57841"/>
        <dbReference type="ChEBI" id="CHEBI:58296"/>
        <dbReference type="EC" id="2.5.1.3"/>
    </reaction>
</comment>
<proteinExistence type="inferred from homology"/>
<dbReference type="Proteomes" id="UP000481043">
    <property type="component" value="Unassembled WGS sequence"/>
</dbReference>
<evidence type="ECO:0000256" key="7">
    <source>
        <dbReference type="ARBA" id="ARBA00047851"/>
    </source>
</evidence>
<feature type="binding site" evidence="9">
    <location>
        <begin position="189"/>
        <end position="190"/>
    </location>
    <ligand>
        <name>2-[(2R,5Z)-2-carboxy-4-methylthiazol-5(2H)-ylidene]ethyl phosphate</name>
        <dbReference type="ChEBI" id="CHEBI:62899"/>
    </ligand>
</feature>
<evidence type="ECO:0000313" key="14">
    <source>
        <dbReference type="Proteomes" id="UP000481043"/>
    </source>
</evidence>
<evidence type="ECO:0000313" key="13">
    <source>
        <dbReference type="EMBL" id="NEY70838.1"/>
    </source>
</evidence>
<feature type="binding site" evidence="9">
    <location>
        <begin position="38"/>
        <end position="42"/>
    </location>
    <ligand>
        <name>4-amino-2-methyl-5-(diphosphooxymethyl)pyrimidine</name>
        <dbReference type="ChEBI" id="CHEBI:57841"/>
    </ligand>
</feature>
<evidence type="ECO:0000256" key="4">
    <source>
        <dbReference type="ARBA" id="ARBA00022842"/>
    </source>
</evidence>
<comment type="cofactor">
    <cofactor evidence="9">
        <name>Mg(2+)</name>
        <dbReference type="ChEBI" id="CHEBI:18420"/>
    </cofactor>
    <text evidence="9">Binds 1 Mg(2+) ion per subunit.</text>
</comment>
<keyword evidence="4 9" id="KW-0460">Magnesium</keyword>
<dbReference type="FunFam" id="3.20.20.70:FF:000096">
    <property type="entry name" value="Thiamine-phosphate synthase"/>
    <property type="match status" value="1"/>
</dbReference>
<evidence type="ECO:0000256" key="9">
    <source>
        <dbReference type="HAMAP-Rule" id="MF_00097"/>
    </source>
</evidence>
<comment type="function">
    <text evidence="9">Condenses 4-methyl-5-(beta-hydroxyethyl)thiazole monophosphate (THZ-P) and 2-methyl-4-amino-5-hydroxymethyl pyrimidine pyrophosphate (HMP-PP) to form thiamine monophosphate (TMP).</text>
</comment>
<dbReference type="CDD" id="cd00564">
    <property type="entry name" value="TMP_TenI"/>
    <property type="match status" value="1"/>
</dbReference>
<sequence>MNIKEKLQLYLVMGSTNCEQDPVHVLQQAILGGVSMFQFREKGTDSLQGEEKIRLARQLQAVCREYQVPFIVNDDVDLALFIEADGIHIGQEDEAIETVKDKFAHKVVGVSCHNLDEAKIAIRHGVDYIGVGPMYPTLTKLDTRNVVGPSLIKSLREADLTIPTVGIGGIDQSNARAVVKAGSNGIAVISAISKADDPKLAAELLKTSLY</sequence>
<dbReference type="InterPro" id="IPR022998">
    <property type="entry name" value="ThiamineP_synth_TenI"/>
</dbReference>
<feature type="binding site" evidence="9">
    <location>
        <position position="111"/>
    </location>
    <ligand>
        <name>4-amino-2-methyl-5-(diphosphooxymethyl)pyrimidine</name>
        <dbReference type="ChEBI" id="CHEBI:57841"/>
    </ligand>
</feature>
<feature type="binding site" evidence="9">
    <location>
        <position position="73"/>
    </location>
    <ligand>
        <name>4-amino-2-methyl-5-(diphosphooxymethyl)pyrimidine</name>
        <dbReference type="ChEBI" id="CHEBI:57841"/>
    </ligand>
</feature>
<evidence type="ECO:0000256" key="6">
    <source>
        <dbReference type="ARBA" id="ARBA00047334"/>
    </source>
</evidence>
<feature type="binding site" evidence="9">
    <location>
        <position position="93"/>
    </location>
    <ligand>
        <name>Mg(2+)</name>
        <dbReference type="ChEBI" id="CHEBI:18420"/>
    </ligand>
</feature>
<dbReference type="PANTHER" id="PTHR20857:SF15">
    <property type="entry name" value="THIAMINE-PHOSPHATE SYNTHASE"/>
    <property type="match status" value="1"/>
</dbReference>
<dbReference type="PANTHER" id="PTHR20857">
    <property type="entry name" value="THIAMINE-PHOSPHATE PYROPHOSPHORYLASE"/>
    <property type="match status" value="1"/>
</dbReference>
<evidence type="ECO:0000256" key="10">
    <source>
        <dbReference type="RuleBase" id="RU003826"/>
    </source>
</evidence>
<comment type="catalytic activity">
    <reaction evidence="7 9 10">
        <text>2-(2-carboxy-4-methylthiazol-5-yl)ethyl phosphate + 4-amino-2-methyl-5-(diphosphooxymethyl)pyrimidine + 2 H(+) = thiamine phosphate + CO2 + diphosphate</text>
        <dbReference type="Rhea" id="RHEA:47848"/>
        <dbReference type="ChEBI" id="CHEBI:15378"/>
        <dbReference type="ChEBI" id="CHEBI:16526"/>
        <dbReference type="ChEBI" id="CHEBI:33019"/>
        <dbReference type="ChEBI" id="CHEBI:37575"/>
        <dbReference type="ChEBI" id="CHEBI:57841"/>
        <dbReference type="ChEBI" id="CHEBI:62890"/>
        <dbReference type="EC" id="2.5.1.3"/>
    </reaction>
</comment>
<evidence type="ECO:0000256" key="8">
    <source>
        <dbReference type="ARBA" id="ARBA00047883"/>
    </source>
</evidence>
<dbReference type="HAMAP" id="MF_00097">
    <property type="entry name" value="TMP_synthase"/>
    <property type="match status" value="1"/>
</dbReference>
<keyword evidence="2 9" id="KW-0808">Transferase</keyword>
<keyword evidence="5 9" id="KW-0784">Thiamine biosynthesis</keyword>
<dbReference type="InterPro" id="IPR034291">
    <property type="entry name" value="TMP_synthase"/>
</dbReference>
<dbReference type="Gene3D" id="3.20.20.70">
    <property type="entry name" value="Aldolase class I"/>
    <property type="match status" value="1"/>
</dbReference>
<comment type="caution">
    <text evidence="13">The sequence shown here is derived from an EMBL/GenBank/DDBJ whole genome shotgun (WGS) entry which is preliminary data.</text>
</comment>